<feature type="region of interest" description="Disordered" evidence="1">
    <location>
        <begin position="24"/>
        <end position="43"/>
    </location>
</feature>
<gene>
    <name evidence="2" type="ORF">FRACA_890025</name>
</gene>
<dbReference type="Proteomes" id="UP000234331">
    <property type="component" value="Unassembled WGS sequence"/>
</dbReference>
<proteinExistence type="predicted"/>
<reference evidence="2 3" key="1">
    <citation type="submission" date="2017-06" db="EMBL/GenBank/DDBJ databases">
        <authorList>
            <person name="Kim H.J."/>
            <person name="Triplett B.A."/>
        </authorList>
    </citation>
    <scope>NUCLEOTIDE SEQUENCE [LARGE SCALE GENOMIC DNA]</scope>
    <source>
        <strain evidence="2">FRACA_ARgP5</strain>
    </source>
</reference>
<name>A0A2I2L2A4_9ACTN</name>
<evidence type="ECO:0000313" key="3">
    <source>
        <dbReference type="Proteomes" id="UP000234331"/>
    </source>
</evidence>
<dbReference type="AlphaFoldDB" id="A0A2I2L2A4"/>
<protein>
    <submittedName>
        <fullName evidence="2">Uncharacterized protein</fullName>
    </submittedName>
</protein>
<keyword evidence="3" id="KW-1185">Reference proteome</keyword>
<evidence type="ECO:0000313" key="2">
    <source>
        <dbReference type="EMBL" id="SNQ51997.1"/>
    </source>
</evidence>
<organism evidence="2 3">
    <name type="scientific">Frankia canadensis</name>
    <dbReference type="NCBI Taxonomy" id="1836972"/>
    <lineage>
        <taxon>Bacteria</taxon>
        <taxon>Bacillati</taxon>
        <taxon>Actinomycetota</taxon>
        <taxon>Actinomycetes</taxon>
        <taxon>Frankiales</taxon>
        <taxon>Frankiaceae</taxon>
        <taxon>Frankia</taxon>
    </lineage>
</organism>
<evidence type="ECO:0000256" key="1">
    <source>
        <dbReference type="SAM" id="MobiDB-lite"/>
    </source>
</evidence>
<accession>A0A2I2L2A4</accession>
<sequence>MIMAGCSLSDHRCLDPLPCRRHLAPPAGPSTGDGRHPSRLSGRSAAADLTHYLFT</sequence>
<dbReference type="EMBL" id="FZMO01000557">
    <property type="protein sequence ID" value="SNQ51997.1"/>
    <property type="molecule type" value="Genomic_DNA"/>
</dbReference>